<organism evidence="2 3">
    <name type="scientific">Exophiala mesophila</name>
    <name type="common">Black yeast-like fungus</name>
    <dbReference type="NCBI Taxonomy" id="212818"/>
    <lineage>
        <taxon>Eukaryota</taxon>
        <taxon>Fungi</taxon>
        <taxon>Dikarya</taxon>
        <taxon>Ascomycota</taxon>
        <taxon>Pezizomycotina</taxon>
        <taxon>Eurotiomycetes</taxon>
        <taxon>Chaetothyriomycetidae</taxon>
        <taxon>Chaetothyriales</taxon>
        <taxon>Herpotrichiellaceae</taxon>
        <taxon>Exophiala</taxon>
    </lineage>
</organism>
<proteinExistence type="predicted"/>
<feature type="compositionally biased region" description="Polar residues" evidence="1">
    <location>
        <begin position="36"/>
        <end position="46"/>
    </location>
</feature>
<protein>
    <submittedName>
        <fullName evidence="2">Uncharacterized protein</fullName>
    </submittedName>
</protein>
<accession>A0A438N134</accession>
<dbReference type="OrthoDB" id="5394455at2759"/>
<dbReference type="AlphaFoldDB" id="A0A438N134"/>
<name>A0A438N134_EXOME</name>
<evidence type="ECO:0000313" key="2">
    <source>
        <dbReference type="EMBL" id="RVX69402.1"/>
    </source>
</evidence>
<evidence type="ECO:0000256" key="1">
    <source>
        <dbReference type="SAM" id="MobiDB-lite"/>
    </source>
</evidence>
<dbReference type="Proteomes" id="UP000288859">
    <property type="component" value="Unassembled WGS sequence"/>
</dbReference>
<reference evidence="2 3" key="1">
    <citation type="submission" date="2017-03" db="EMBL/GenBank/DDBJ databases">
        <title>Genomes of endolithic fungi from Antarctica.</title>
        <authorList>
            <person name="Coleine C."/>
            <person name="Masonjones S."/>
            <person name="Stajich J.E."/>
        </authorList>
    </citation>
    <scope>NUCLEOTIDE SEQUENCE [LARGE SCALE GENOMIC DNA]</scope>
    <source>
        <strain evidence="2 3">CCFEE 6314</strain>
    </source>
</reference>
<evidence type="ECO:0000313" key="3">
    <source>
        <dbReference type="Proteomes" id="UP000288859"/>
    </source>
</evidence>
<dbReference type="VEuPathDB" id="FungiDB:PV10_05502"/>
<comment type="caution">
    <text evidence="2">The sequence shown here is derived from an EMBL/GenBank/DDBJ whole genome shotgun (WGS) entry which is preliminary data.</text>
</comment>
<sequence>MSMQVAALFSDLKSLTICSHEAALALVTPRAGEDGVNSSTDPSQSVHKGPADSDLQKAQELVSLHHDIKVRISESGLDPELLEYRRRVHQVLADLDA</sequence>
<dbReference type="EMBL" id="NAJM01000030">
    <property type="protein sequence ID" value="RVX69402.1"/>
    <property type="molecule type" value="Genomic_DNA"/>
</dbReference>
<gene>
    <name evidence="2" type="ORF">B0A52_06998</name>
</gene>
<feature type="region of interest" description="Disordered" evidence="1">
    <location>
        <begin position="30"/>
        <end position="54"/>
    </location>
</feature>